<reference evidence="5 6" key="1">
    <citation type="journal article" date="2014" name="Int. J. Syst. Evol. Microbiol.">
        <title>Complete genome sequence of Corynebacterium casei LMG S-19264T (=DSM 44701T), isolated from a smear-ripened cheese.</title>
        <authorList>
            <consortium name="US DOE Joint Genome Institute (JGI-PGF)"/>
            <person name="Walter F."/>
            <person name="Albersmeier A."/>
            <person name="Kalinowski J."/>
            <person name="Ruckert C."/>
        </authorList>
    </citation>
    <scope>NUCLEOTIDE SEQUENCE [LARGE SCALE GENOMIC DNA]</scope>
    <source>
        <strain evidence="5 6">NBRC 110095</strain>
    </source>
</reference>
<dbReference type="Pfam" id="PF01047">
    <property type="entry name" value="MarR"/>
    <property type="match status" value="1"/>
</dbReference>
<dbReference type="PROSITE" id="PS50995">
    <property type="entry name" value="HTH_MARR_2"/>
    <property type="match status" value="1"/>
</dbReference>
<dbReference type="Proteomes" id="UP001156870">
    <property type="component" value="Unassembled WGS sequence"/>
</dbReference>
<dbReference type="AlphaFoldDB" id="A0AA37TBV3"/>
<keyword evidence="6" id="KW-1185">Reference proteome</keyword>
<evidence type="ECO:0000256" key="3">
    <source>
        <dbReference type="ARBA" id="ARBA00023163"/>
    </source>
</evidence>
<dbReference type="InterPro" id="IPR036390">
    <property type="entry name" value="WH_DNA-bd_sf"/>
</dbReference>
<keyword evidence="3" id="KW-0804">Transcription</keyword>
<dbReference type="GO" id="GO:0003677">
    <property type="term" value="F:DNA binding"/>
    <property type="evidence" value="ECO:0007669"/>
    <property type="project" value="UniProtKB-KW"/>
</dbReference>
<name>A0AA37TBV3_9GAMM</name>
<dbReference type="SMART" id="SM00347">
    <property type="entry name" value="HTH_MARR"/>
    <property type="match status" value="1"/>
</dbReference>
<evidence type="ECO:0000313" key="6">
    <source>
        <dbReference type="Proteomes" id="UP001156870"/>
    </source>
</evidence>
<dbReference type="SUPFAM" id="SSF46785">
    <property type="entry name" value="Winged helix' DNA-binding domain"/>
    <property type="match status" value="1"/>
</dbReference>
<feature type="domain" description="HTH marR-type" evidence="4">
    <location>
        <begin position="13"/>
        <end position="146"/>
    </location>
</feature>
<evidence type="ECO:0000259" key="4">
    <source>
        <dbReference type="PROSITE" id="PS50995"/>
    </source>
</evidence>
<keyword evidence="1" id="KW-0805">Transcription regulation</keyword>
<accession>A0AA37TBV3</accession>
<proteinExistence type="predicted"/>
<dbReference type="RefSeq" id="WP_232592491.1">
    <property type="nucleotide sequence ID" value="NZ_BSPD01000042.1"/>
</dbReference>
<comment type="caution">
    <text evidence="5">The sequence shown here is derived from an EMBL/GenBank/DDBJ whole genome shotgun (WGS) entry which is preliminary data.</text>
</comment>
<dbReference type="InterPro" id="IPR000835">
    <property type="entry name" value="HTH_MarR-typ"/>
</dbReference>
<evidence type="ECO:0000313" key="5">
    <source>
        <dbReference type="EMBL" id="GLS26232.1"/>
    </source>
</evidence>
<keyword evidence="2" id="KW-0238">DNA-binding</keyword>
<dbReference type="PANTHER" id="PTHR35790:SF4">
    <property type="entry name" value="HTH-TYPE TRANSCRIPTIONAL REGULATOR PCHR"/>
    <property type="match status" value="1"/>
</dbReference>
<gene>
    <name evidence="5" type="ORF">GCM10007877_19470</name>
</gene>
<sequence length="151" mass="17358">MSIENATAELTLNQYLPHIMANISKRISDNCSHIYSRDTNISVPEWRVMSRVAENPGINSKNIGEITLMDKSKVSRAVKSLEEKHLLIREKSCDDNRVSNLCLTERGLHMYQEIAPKALSWENNLLTALSDSEYQDLLRILDKLDERLRVM</sequence>
<dbReference type="EMBL" id="BSPD01000042">
    <property type="protein sequence ID" value="GLS26232.1"/>
    <property type="molecule type" value="Genomic_DNA"/>
</dbReference>
<dbReference type="PANTHER" id="PTHR35790">
    <property type="entry name" value="HTH-TYPE TRANSCRIPTIONAL REGULATOR PCHR"/>
    <property type="match status" value="1"/>
</dbReference>
<dbReference type="Gene3D" id="1.10.10.10">
    <property type="entry name" value="Winged helix-like DNA-binding domain superfamily/Winged helix DNA-binding domain"/>
    <property type="match status" value="1"/>
</dbReference>
<dbReference type="InterPro" id="IPR036388">
    <property type="entry name" value="WH-like_DNA-bd_sf"/>
</dbReference>
<organism evidence="5 6">
    <name type="scientific">Marinibactrum halimedae</name>
    <dbReference type="NCBI Taxonomy" id="1444977"/>
    <lineage>
        <taxon>Bacteria</taxon>
        <taxon>Pseudomonadati</taxon>
        <taxon>Pseudomonadota</taxon>
        <taxon>Gammaproteobacteria</taxon>
        <taxon>Cellvibrionales</taxon>
        <taxon>Cellvibrionaceae</taxon>
        <taxon>Marinibactrum</taxon>
    </lineage>
</organism>
<protein>
    <submittedName>
        <fullName evidence="5">MarR family transcriptional regulator</fullName>
    </submittedName>
</protein>
<dbReference type="PRINTS" id="PR00598">
    <property type="entry name" value="HTHMARR"/>
</dbReference>
<dbReference type="InterPro" id="IPR052067">
    <property type="entry name" value="Metal_resp_HTH_trans_reg"/>
</dbReference>
<evidence type="ECO:0000256" key="2">
    <source>
        <dbReference type="ARBA" id="ARBA00023125"/>
    </source>
</evidence>
<dbReference type="GO" id="GO:0003700">
    <property type="term" value="F:DNA-binding transcription factor activity"/>
    <property type="evidence" value="ECO:0007669"/>
    <property type="project" value="InterPro"/>
</dbReference>
<evidence type="ECO:0000256" key="1">
    <source>
        <dbReference type="ARBA" id="ARBA00023015"/>
    </source>
</evidence>